<dbReference type="InterPro" id="IPR010569">
    <property type="entry name" value="Myotubularin-like_Pase_dom"/>
</dbReference>
<dbReference type="GO" id="GO:0004438">
    <property type="term" value="F:phosphatidylinositol-3-phosphate phosphatase activity"/>
    <property type="evidence" value="ECO:0007669"/>
    <property type="project" value="TreeGrafter"/>
</dbReference>
<feature type="binding site" evidence="3">
    <location>
        <begin position="463"/>
        <end position="469"/>
    </location>
    <ligand>
        <name>substrate</name>
    </ligand>
</feature>
<keyword evidence="7" id="KW-1185">Reference proteome</keyword>
<dbReference type="PROSITE" id="PS51339">
    <property type="entry name" value="PPASE_MYOTUBULARIN"/>
    <property type="match status" value="1"/>
</dbReference>
<dbReference type="PANTHER" id="PTHR10807">
    <property type="entry name" value="MYOTUBULARIN-RELATED"/>
    <property type="match status" value="1"/>
</dbReference>
<dbReference type="GO" id="GO:0016020">
    <property type="term" value="C:membrane"/>
    <property type="evidence" value="ECO:0007669"/>
    <property type="project" value="TreeGrafter"/>
</dbReference>
<feature type="region of interest" description="Disordered" evidence="4">
    <location>
        <begin position="100"/>
        <end position="149"/>
    </location>
</feature>
<comment type="caution">
    <text evidence="6">The sequence shown here is derived from an EMBL/GenBank/DDBJ whole genome shotgun (WGS) entry which is preliminary data.</text>
</comment>
<dbReference type="Pfam" id="PF06602">
    <property type="entry name" value="Myotub-related"/>
    <property type="match status" value="1"/>
</dbReference>
<protein>
    <recommendedName>
        <fullName evidence="5">Myotubularin phosphatase domain-containing protein</fullName>
    </recommendedName>
</protein>
<evidence type="ECO:0000256" key="3">
    <source>
        <dbReference type="PIRSR" id="PIRSR630564-2"/>
    </source>
</evidence>
<evidence type="ECO:0000313" key="7">
    <source>
        <dbReference type="Proteomes" id="UP000015100"/>
    </source>
</evidence>
<proteinExistence type="inferred from homology"/>
<feature type="compositionally biased region" description="Polar residues" evidence="4">
    <location>
        <begin position="137"/>
        <end position="149"/>
    </location>
</feature>
<dbReference type="GO" id="GO:0005737">
    <property type="term" value="C:cytoplasm"/>
    <property type="evidence" value="ECO:0007669"/>
    <property type="project" value="TreeGrafter"/>
</dbReference>
<organism evidence="6 7">
    <name type="scientific">Dactylellina haptotyla (strain CBS 200.50)</name>
    <name type="common">Nematode-trapping fungus</name>
    <name type="synonym">Monacrosporium haptotylum</name>
    <dbReference type="NCBI Taxonomy" id="1284197"/>
    <lineage>
        <taxon>Eukaryota</taxon>
        <taxon>Fungi</taxon>
        <taxon>Dikarya</taxon>
        <taxon>Ascomycota</taxon>
        <taxon>Pezizomycotina</taxon>
        <taxon>Orbiliomycetes</taxon>
        <taxon>Orbiliales</taxon>
        <taxon>Orbiliaceae</taxon>
        <taxon>Dactylellina</taxon>
    </lineage>
</organism>
<feature type="region of interest" description="Disordered" evidence="4">
    <location>
        <begin position="555"/>
        <end position="581"/>
    </location>
</feature>
<dbReference type="OMA" id="DPFYRTQ"/>
<dbReference type="HOGENOM" id="CLU_001839_5_1_1"/>
<dbReference type="PANTHER" id="PTHR10807:SF128">
    <property type="entry name" value="PHOSPHATIDYLINOSITOL-3,5-BISPHOSPHATE 3-PHOSPHATASE"/>
    <property type="match status" value="1"/>
</dbReference>
<dbReference type="EMBL" id="AQGS01000985">
    <property type="protein sequence ID" value="EPS36046.1"/>
    <property type="molecule type" value="Genomic_DNA"/>
</dbReference>
<evidence type="ECO:0000313" key="6">
    <source>
        <dbReference type="EMBL" id="EPS36046.1"/>
    </source>
</evidence>
<dbReference type="STRING" id="1284197.S8A4K0"/>
<gene>
    <name evidence="6" type="ORF">H072_10407</name>
</gene>
<name>S8A4K0_DACHA</name>
<accession>S8A4K0</accession>
<sequence length="922" mass="101477">MEYIKVARVKSSTRLSSSTPARASSPSSNATIKQVEHVVLLHGGNPIHGTLHITAHHLIFKRKTHPEKDPSTPRTAPEIWVTYPIINTVERRCIGSYVSPRDAETPVSTGSSGSNGTNDGNGGAVPAAPLERRSITRETSNMSDESTLSASEAQKRLQALAIRLRCRDFTFITFCFDTEQEAKDVFDSIKRLTCGGTVERLYAFIYKPTKVEAPFNGWKLYDAQKEFDRQGITQDWRLSTINSNYSFCDTYPAKIWVPVTISDNTLNYVAKFRSRQRVPALTYIHNVNNCTLTRCAQPLTGLQKNRSIQDEKLMHAIFKSSNASGYASLGISDPEATSSSQSLVNVEQGAKLIYGAQQSNLIVDARPSVNAYAQHATGAGSEVMENYKFAKKEYLGIDNIHVMRKSLEKVIEAIKDSDITPFPANRELLSKSNWLRHVTSLLDGTGVIVRQVALEHSHVLIHCSDGWDRTAQLASLAQICLDPYFRTLEGFMVLVEKDWVSFGYKFRDRCGFLSSDKWFSQPADTGSSGQGSGFEQALGAAKMFFNQQASNFMGGDDDSDPEGLDSPTPRSGKSKKDKGVNVRETSPVFHQFLDATYQMILQHPTRFEYNERFLRRLLYHLYSCQYGTFLYNSEKERLDAKVEKRTRSVWDYFLGRRQEWMNPDYDPAVDDDERGVGGRVIFPMVSGSTVKWWPEIFGRTNDEMNGRMSIFGKGGEPSPMRAASLAPGSPAVSGQSPVVVAEDAKGKLSSPESADATEADIAKSVPVLGTELATALAEGQSVTSEINEDGDPVLIETPEAQDKLDEASNCATVASSTVLDISESVQVEESDSRMSSPPVISLDATPEKKNNGEGLEEEPDPLSIDGNSDPLGGHEAVDVVLSPSPRSGGRSAGGIGSRFSRSKTPRSDKKPISKSLEELELV</sequence>
<feature type="binding site" evidence="3">
    <location>
        <begin position="399"/>
        <end position="400"/>
    </location>
    <ligand>
        <name>substrate</name>
    </ligand>
</feature>
<evidence type="ECO:0000259" key="5">
    <source>
        <dbReference type="PROSITE" id="PS51339"/>
    </source>
</evidence>
<dbReference type="GO" id="GO:0046856">
    <property type="term" value="P:phosphatidylinositol dephosphorylation"/>
    <property type="evidence" value="ECO:0007669"/>
    <property type="project" value="TreeGrafter"/>
</dbReference>
<reference evidence="7" key="2">
    <citation type="submission" date="2013-04" db="EMBL/GenBank/DDBJ databases">
        <title>Genomic mechanisms accounting for the adaptation to parasitism in nematode-trapping fungi.</title>
        <authorList>
            <person name="Ahren D.G."/>
        </authorList>
    </citation>
    <scope>NUCLEOTIDE SEQUENCE [LARGE SCALE GENOMIC DNA]</scope>
    <source>
        <strain evidence="7">CBS 200.50</strain>
    </source>
</reference>
<comment type="similarity">
    <text evidence="1">Belongs to the protein-tyrosine phosphatase family. Non-receptor class myotubularin subfamily.</text>
</comment>
<dbReference type="eggNOG" id="KOG1089">
    <property type="taxonomic scope" value="Eukaryota"/>
</dbReference>
<dbReference type="Gene3D" id="2.30.29.30">
    <property type="entry name" value="Pleckstrin-homology domain (PH domain)/Phosphotyrosine-binding domain (PTB)"/>
    <property type="match status" value="2"/>
</dbReference>
<feature type="active site" description="Phosphocysteine intermediate" evidence="2">
    <location>
        <position position="463"/>
    </location>
</feature>
<dbReference type="PROSITE" id="PS00383">
    <property type="entry name" value="TYR_PHOSPHATASE_1"/>
    <property type="match status" value="1"/>
</dbReference>
<dbReference type="InterPro" id="IPR016130">
    <property type="entry name" value="Tyr_Pase_AS"/>
</dbReference>
<feature type="compositionally biased region" description="Low complexity" evidence="4">
    <location>
        <begin position="108"/>
        <end position="118"/>
    </location>
</feature>
<dbReference type="OrthoDB" id="271628at2759"/>
<feature type="region of interest" description="Disordered" evidence="4">
    <location>
        <begin position="823"/>
        <end position="922"/>
    </location>
</feature>
<dbReference type="AlphaFoldDB" id="S8A4K0"/>
<dbReference type="Proteomes" id="UP000015100">
    <property type="component" value="Unassembled WGS sequence"/>
</dbReference>
<reference evidence="6 7" key="1">
    <citation type="journal article" date="2013" name="PLoS Genet.">
        <title>Genomic mechanisms accounting for the adaptation to parasitism in nematode-trapping fungi.</title>
        <authorList>
            <person name="Meerupati T."/>
            <person name="Andersson K.M."/>
            <person name="Friman E."/>
            <person name="Kumar D."/>
            <person name="Tunlid A."/>
            <person name="Ahren D."/>
        </authorList>
    </citation>
    <scope>NUCLEOTIDE SEQUENCE [LARGE SCALE GENOMIC DNA]</scope>
    <source>
        <strain evidence="6 7">CBS 200.50</strain>
    </source>
</reference>
<evidence type="ECO:0000256" key="1">
    <source>
        <dbReference type="ARBA" id="ARBA00007471"/>
    </source>
</evidence>
<dbReference type="InterPro" id="IPR029021">
    <property type="entry name" value="Prot-tyrosine_phosphatase-like"/>
</dbReference>
<feature type="region of interest" description="Disordered" evidence="4">
    <location>
        <begin position="714"/>
        <end position="735"/>
    </location>
</feature>
<evidence type="ECO:0000256" key="4">
    <source>
        <dbReference type="SAM" id="MobiDB-lite"/>
    </source>
</evidence>
<dbReference type="InterPro" id="IPR030564">
    <property type="entry name" value="Myotubularin"/>
</dbReference>
<feature type="compositionally biased region" description="Basic and acidic residues" evidence="4">
    <location>
        <begin position="905"/>
        <end position="922"/>
    </location>
</feature>
<evidence type="ECO:0000256" key="2">
    <source>
        <dbReference type="PIRSR" id="PIRSR630564-1"/>
    </source>
</evidence>
<feature type="domain" description="Myotubularin phosphatase" evidence="5">
    <location>
        <begin position="217"/>
        <end position="697"/>
    </location>
</feature>
<dbReference type="InterPro" id="IPR011993">
    <property type="entry name" value="PH-like_dom_sf"/>
</dbReference>
<dbReference type="SUPFAM" id="SSF52799">
    <property type="entry name" value="(Phosphotyrosine protein) phosphatases II"/>
    <property type="match status" value="1"/>
</dbReference>